<evidence type="ECO:0000256" key="3">
    <source>
        <dbReference type="ARBA" id="ARBA00022840"/>
    </source>
</evidence>
<dbReference type="PROSITE" id="PS00867">
    <property type="entry name" value="CPSASE_2"/>
    <property type="match status" value="1"/>
</dbReference>
<dbReference type="GO" id="GO:0016874">
    <property type="term" value="F:ligase activity"/>
    <property type="evidence" value="ECO:0007669"/>
    <property type="project" value="UniProtKB-KW"/>
</dbReference>
<dbReference type="AlphaFoldDB" id="A0A1H9J4S0"/>
<gene>
    <name evidence="8" type="ORF">SAMN04488038_11120</name>
</gene>
<keyword evidence="2 5" id="KW-0547">Nucleotide-binding</keyword>
<evidence type="ECO:0000313" key="8">
    <source>
        <dbReference type="EMBL" id="SEQ81870.1"/>
    </source>
</evidence>
<sequence length="496" mass="53409">MSIQNWPFHTVLVANRGEIAVRVLRTVRKLGLKGAVVYHAADRNTAAVKMADVAIEITGATPVASYLDGAQIIAAAQACGAGAIHPGYGFLSENKSFCEAVEAAGIRFIGPTPQQIELMGDKVRARNFVQKAGFPVAPSAIEDDDPASFVERARAVGAPLLIKPSAGGGGKGMRIVRDLALLAQEIERGRSEGQRYFGDGRLYAERYIENPRHIEVQVLGDGQGAVVHVFERECSVQRRFQKIVEETPSPALDAALREKICETAAGIARSIGYRNAGTVEFIFGQGGEFYFLEMNTRLQVEHPVTEEITGIDLVHEQLRIAAGEALGYGQTDVKSSGHAIEFRIYAEDPARGYTPTTGPVLLLHPPQGEGVRWDSGILQGGEVTSAFDPMIAKLIIRGRDRSEAIARADVALRDTVLLGCKTNTAFLRRLIAHPAFVAGDVHTGFLDANPQIAAEPALREESLQALLAAAALSTRPMRDVADTVPDMQAAMGGWRN</sequence>
<dbReference type="GO" id="GO:0005524">
    <property type="term" value="F:ATP binding"/>
    <property type="evidence" value="ECO:0007669"/>
    <property type="project" value="UniProtKB-UniRule"/>
</dbReference>
<dbReference type="Gene3D" id="3.30.470.20">
    <property type="entry name" value="ATP-grasp fold, B domain"/>
    <property type="match status" value="1"/>
</dbReference>
<keyword evidence="9" id="KW-1185">Reference proteome</keyword>
<dbReference type="PANTHER" id="PTHR18866">
    <property type="entry name" value="CARBOXYLASE:PYRUVATE/ACETYL-COA/PROPIONYL-COA CARBOXYLASE"/>
    <property type="match status" value="1"/>
</dbReference>
<dbReference type="InterPro" id="IPR016185">
    <property type="entry name" value="PreATP-grasp_dom_sf"/>
</dbReference>
<dbReference type="Pfam" id="PF02785">
    <property type="entry name" value="Biotin_carb_C"/>
    <property type="match status" value="1"/>
</dbReference>
<dbReference type="PANTHER" id="PTHR18866:SF33">
    <property type="entry name" value="METHYLCROTONOYL-COA CARBOXYLASE SUBUNIT ALPHA, MITOCHONDRIAL-RELATED"/>
    <property type="match status" value="1"/>
</dbReference>
<dbReference type="SUPFAM" id="SSF56059">
    <property type="entry name" value="Glutathione synthetase ATP-binding domain-like"/>
    <property type="match status" value="1"/>
</dbReference>
<evidence type="ECO:0000256" key="5">
    <source>
        <dbReference type="PROSITE-ProRule" id="PRU00409"/>
    </source>
</evidence>
<dbReference type="Pfam" id="PF02786">
    <property type="entry name" value="CPSase_L_D2"/>
    <property type="match status" value="1"/>
</dbReference>
<dbReference type="InterPro" id="IPR050856">
    <property type="entry name" value="Biotin_carboxylase_complex"/>
</dbReference>
<dbReference type="Proteomes" id="UP000199233">
    <property type="component" value="Unassembled WGS sequence"/>
</dbReference>
<dbReference type="PROSITE" id="PS50979">
    <property type="entry name" value="BC"/>
    <property type="match status" value="1"/>
</dbReference>
<dbReference type="OrthoDB" id="9763189at2"/>
<name>A0A1H9J4S0_9GAMM</name>
<dbReference type="GO" id="GO:0046872">
    <property type="term" value="F:metal ion binding"/>
    <property type="evidence" value="ECO:0007669"/>
    <property type="project" value="InterPro"/>
</dbReference>
<protein>
    <submittedName>
        <fullName evidence="8">Acetyl-CoA/propionyl-CoA carboxylase, biotin carboxylase, biotin carboxyl carrier protein</fullName>
    </submittedName>
</protein>
<organism evidence="8 9">
    <name type="scientific">Solimonas aquatica</name>
    <dbReference type="NCBI Taxonomy" id="489703"/>
    <lineage>
        <taxon>Bacteria</taxon>
        <taxon>Pseudomonadati</taxon>
        <taxon>Pseudomonadota</taxon>
        <taxon>Gammaproteobacteria</taxon>
        <taxon>Nevskiales</taxon>
        <taxon>Nevskiaceae</taxon>
        <taxon>Solimonas</taxon>
    </lineage>
</organism>
<dbReference type="InterPro" id="IPR005482">
    <property type="entry name" value="Biotin_COase_C"/>
</dbReference>
<dbReference type="PROSITE" id="PS50975">
    <property type="entry name" value="ATP_GRASP"/>
    <property type="match status" value="1"/>
</dbReference>
<dbReference type="InterPro" id="IPR005479">
    <property type="entry name" value="CPAse_ATP-bd"/>
</dbReference>
<dbReference type="SUPFAM" id="SSF52440">
    <property type="entry name" value="PreATP-grasp domain"/>
    <property type="match status" value="1"/>
</dbReference>
<dbReference type="InterPro" id="IPR005481">
    <property type="entry name" value="BC-like_N"/>
</dbReference>
<dbReference type="SUPFAM" id="SSF51246">
    <property type="entry name" value="Rudiment single hybrid motif"/>
    <property type="match status" value="1"/>
</dbReference>
<evidence type="ECO:0000256" key="2">
    <source>
        <dbReference type="ARBA" id="ARBA00022741"/>
    </source>
</evidence>
<dbReference type="Pfam" id="PF00289">
    <property type="entry name" value="Biotin_carb_N"/>
    <property type="match status" value="1"/>
</dbReference>
<evidence type="ECO:0000259" key="6">
    <source>
        <dbReference type="PROSITE" id="PS50975"/>
    </source>
</evidence>
<evidence type="ECO:0000256" key="4">
    <source>
        <dbReference type="ARBA" id="ARBA00023267"/>
    </source>
</evidence>
<evidence type="ECO:0000259" key="7">
    <source>
        <dbReference type="PROSITE" id="PS50979"/>
    </source>
</evidence>
<evidence type="ECO:0000313" key="9">
    <source>
        <dbReference type="Proteomes" id="UP000199233"/>
    </source>
</evidence>
<keyword evidence="4" id="KW-0092">Biotin</keyword>
<feature type="domain" description="Biotin carboxylation" evidence="7">
    <location>
        <begin position="7"/>
        <end position="451"/>
    </location>
</feature>
<keyword evidence="1" id="KW-0436">Ligase</keyword>
<proteinExistence type="predicted"/>
<keyword evidence="3 5" id="KW-0067">ATP-binding</keyword>
<evidence type="ECO:0000256" key="1">
    <source>
        <dbReference type="ARBA" id="ARBA00022598"/>
    </source>
</evidence>
<dbReference type="SMART" id="SM00878">
    <property type="entry name" value="Biotin_carb_C"/>
    <property type="match status" value="1"/>
</dbReference>
<dbReference type="EMBL" id="FOFS01000011">
    <property type="protein sequence ID" value="SEQ81870.1"/>
    <property type="molecule type" value="Genomic_DNA"/>
</dbReference>
<dbReference type="InterPro" id="IPR011054">
    <property type="entry name" value="Rudment_hybrid_motif"/>
</dbReference>
<accession>A0A1H9J4S0</accession>
<dbReference type="STRING" id="489703.SAMN04488038_11120"/>
<dbReference type="InterPro" id="IPR011764">
    <property type="entry name" value="Biotin_carboxylation_dom"/>
</dbReference>
<dbReference type="InterPro" id="IPR011761">
    <property type="entry name" value="ATP-grasp"/>
</dbReference>
<feature type="domain" description="ATP-grasp" evidence="6">
    <location>
        <begin position="126"/>
        <end position="322"/>
    </location>
</feature>
<dbReference type="RefSeq" id="WP_093287400.1">
    <property type="nucleotide sequence ID" value="NZ_FOFS01000011.1"/>
</dbReference>
<reference evidence="8 9" key="1">
    <citation type="submission" date="2016-10" db="EMBL/GenBank/DDBJ databases">
        <authorList>
            <person name="de Groot N.N."/>
        </authorList>
    </citation>
    <scope>NUCLEOTIDE SEQUENCE [LARGE SCALE GENOMIC DNA]</scope>
    <source>
        <strain evidence="8 9">DSM 25927</strain>
    </source>
</reference>